<evidence type="ECO:0000256" key="1">
    <source>
        <dbReference type="SAM" id="MobiDB-lite"/>
    </source>
</evidence>
<organism evidence="3 4">
    <name type="scientific">Bifidobacterium animalis subsp. animalis MCC 0483</name>
    <dbReference type="NCBI Taxonomy" id="1365955"/>
    <lineage>
        <taxon>Bacteria</taxon>
        <taxon>Bacillati</taxon>
        <taxon>Actinomycetota</taxon>
        <taxon>Actinomycetes</taxon>
        <taxon>Bifidobacteriales</taxon>
        <taxon>Bifidobacteriaceae</taxon>
        <taxon>Bifidobacterium</taxon>
    </lineage>
</organism>
<protein>
    <submittedName>
        <fullName evidence="3">Uncharacterized protein</fullName>
    </submittedName>
</protein>
<reference evidence="3 4" key="1">
    <citation type="journal article" date="2015" name="Int J Genomics">
        <title>Comparative Genomics Revealed Genetic Diversity and Species/Strain-Level Differences in Carbohydrate Metabolism of Three Probiotic Bifidobacterial Species.</title>
        <authorList>
            <person name="Odamaki T."/>
            <person name="Horigome A."/>
            <person name="Sugahara H."/>
            <person name="Hashikura N."/>
            <person name="Minami J."/>
            <person name="Xiao J.Z."/>
            <person name="Abe F."/>
        </authorList>
    </citation>
    <scope>NUCLEOTIDE SEQUENCE [LARGE SCALE GENOMIC DNA]</scope>
    <source>
        <strain evidence="3 4">MCC 0483</strain>
    </source>
</reference>
<evidence type="ECO:0000313" key="4">
    <source>
        <dbReference type="Proteomes" id="UP000037239"/>
    </source>
</evidence>
<feature type="compositionally biased region" description="Polar residues" evidence="1">
    <location>
        <begin position="103"/>
        <end position="112"/>
    </location>
</feature>
<dbReference type="RefSeq" id="WP_052826354.1">
    <property type="nucleotide sequence ID" value="NZ_AWFK01000008.1"/>
</dbReference>
<keyword evidence="2" id="KW-0812">Transmembrane</keyword>
<name>A0AB34T8V7_9BIFI</name>
<feature type="transmembrane region" description="Helical" evidence="2">
    <location>
        <begin position="64"/>
        <end position="80"/>
    </location>
</feature>
<dbReference type="EMBL" id="AWFK01000008">
    <property type="protein sequence ID" value="KOA49534.1"/>
    <property type="molecule type" value="Genomic_DNA"/>
</dbReference>
<keyword evidence="2" id="KW-1133">Transmembrane helix</keyword>
<proteinExistence type="predicted"/>
<dbReference type="AlphaFoldDB" id="A0AB34T8V7"/>
<feature type="transmembrane region" description="Helical" evidence="2">
    <location>
        <begin position="39"/>
        <end position="58"/>
    </location>
</feature>
<feature type="region of interest" description="Disordered" evidence="1">
    <location>
        <begin position="87"/>
        <end position="121"/>
    </location>
</feature>
<evidence type="ECO:0000256" key="2">
    <source>
        <dbReference type="SAM" id="Phobius"/>
    </source>
</evidence>
<gene>
    <name evidence="3" type="ORF">BAAM0483_05150</name>
</gene>
<sequence>MKDDPTKPQTKTGPKRRVPARMWAWCRSANGRMLLRRTAATLLLIVLSPWWVACWRILLYGEAVDQAVILLAMLIVWQIWRTRKDWTHHEDRKHGDERKTHGTRQADTTGTAGRQRRRRRR</sequence>
<comment type="caution">
    <text evidence="3">The sequence shown here is derived from an EMBL/GenBank/DDBJ whole genome shotgun (WGS) entry which is preliminary data.</text>
</comment>
<dbReference type="Proteomes" id="UP000037239">
    <property type="component" value="Unassembled WGS sequence"/>
</dbReference>
<accession>A0AB34T8V7</accession>
<feature type="compositionally biased region" description="Basic and acidic residues" evidence="1">
    <location>
        <begin position="87"/>
        <end position="100"/>
    </location>
</feature>
<evidence type="ECO:0000313" key="3">
    <source>
        <dbReference type="EMBL" id="KOA49534.1"/>
    </source>
</evidence>
<keyword evidence="2" id="KW-0472">Membrane</keyword>